<dbReference type="PANTHER" id="PTHR33463:SF220">
    <property type="entry name" value="NB-ARC DOMAIN-CONTAINING PROTEIN"/>
    <property type="match status" value="1"/>
</dbReference>
<keyword evidence="2" id="KW-0433">Leucine-rich repeat</keyword>
<dbReference type="AlphaFoldDB" id="A0A8X8B360"/>
<dbReference type="Pfam" id="PF23598">
    <property type="entry name" value="LRR_14"/>
    <property type="match status" value="1"/>
</dbReference>
<dbReference type="GO" id="GO:0006952">
    <property type="term" value="P:defense response"/>
    <property type="evidence" value="ECO:0007669"/>
    <property type="project" value="UniProtKB-KW"/>
</dbReference>
<dbReference type="Pfam" id="PF23559">
    <property type="entry name" value="WHD_DRP"/>
    <property type="match status" value="1"/>
</dbReference>
<gene>
    <name evidence="11" type="ORF">Bca52824_013201</name>
</gene>
<dbReference type="GO" id="GO:0043531">
    <property type="term" value="F:ADP binding"/>
    <property type="evidence" value="ECO:0007669"/>
    <property type="project" value="InterPro"/>
</dbReference>
<dbReference type="Gene3D" id="3.80.10.10">
    <property type="entry name" value="Ribonuclease Inhibitor"/>
    <property type="match status" value="1"/>
</dbReference>
<keyword evidence="12" id="KW-1185">Reference proteome</keyword>
<dbReference type="Gene3D" id="3.40.50.300">
    <property type="entry name" value="P-loop containing nucleotide triphosphate hydrolases"/>
    <property type="match status" value="1"/>
</dbReference>
<dbReference type="Gene3D" id="1.10.8.430">
    <property type="entry name" value="Helical domain of apoptotic protease-activating factors"/>
    <property type="match status" value="1"/>
</dbReference>
<comment type="similarity">
    <text evidence="1">Belongs to the disease resistance NB-LRR family.</text>
</comment>
<evidence type="ECO:0000256" key="1">
    <source>
        <dbReference type="ARBA" id="ARBA00008894"/>
    </source>
</evidence>
<sequence length="857" mass="97992">MGGCFSVSLPCDQVVNQFSQWLCLRGCYIHNLPENIVALQHAMAMLTAKLDDEFTGRQQRISQVQVWHANVLITKNKVDHLLSTYEVELRDLKLSYLYGRSVSLMLREVEKLCSQGGFDEVVEAATFGEVDHIPIQPTIVGQERMLEKAWTLLMVDGSGMLGLYGMGGVGKTTLLTQINNKFSEISDRFEVVIWVVVSKSATVRKIQRDIAQKVGLVEMGPGEKDENQRALDIYNVLRRKRFALLLDDIWEKVDLKAVGVPYPTRDNGCKVAFTTRSRDVCGRMGVDDPMEVSCLQPEESWDLFQRTVGENTLGSHPDIIELARKVARKCRGLPLALNVIGETMASKRTVHEWCHAVDVLTSSATELSGMEDEILPVLKYSYDNLSGEMVRSCFLYCSLFPEDYHIDKERLVEYWICEGFVSEKESRERTLNQGYEIIGTLVRACLLMEERKDKTDVKMHDVVREMALWISSDLGSQKERCIVRARVGLHEVPKVEDWNTVRKMSLMNNEIEDLVDSHDELVKISGEFFRCMPHLVVLDLSENHNLDELPEEVSELASLRYLDLSFTCINQLPVGLWELKNLIHLNLEHMSRLGGILGISSLWNLRTLGLRGLLLDMRLVNELQLLEHLQVVTIDISSPLVVEPLLWSHRLVKCIKEVDFKYLEEESIRVLTLPSIVSVRRLSIKRCGMREIAIEKAASSSSWNKIHTAPYFPNLSKVFISKCHGLKDLTWLLFAPNLSFLEVGFSKQLVDIISQEKADVEHATTLVPFRRLETLHLSALRELERIYWTALPFPCLKVIHVEKCWKLGKLPLDSNSGGEELVVSYGEREWIESLDWEDQATRVRFLTSCRWQWRATQ</sequence>
<dbReference type="Gene3D" id="1.10.10.10">
    <property type="entry name" value="Winged helix-like DNA-binding domain superfamily/Winged helix DNA-binding domain"/>
    <property type="match status" value="1"/>
</dbReference>
<evidence type="ECO:0000259" key="9">
    <source>
        <dbReference type="Pfam" id="PF23559"/>
    </source>
</evidence>
<dbReference type="FunFam" id="1.10.10.10:FF:000322">
    <property type="entry name" value="Probable disease resistance protein At1g63360"/>
    <property type="match status" value="1"/>
</dbReference>
<dbReference type="Proteomes" id="UP000886595">
    <property type="component" value="Unassembled WGS sequence"/>
</dbReference>
<evidence type="ECO:0000256" key="5">
    <source>
        <dbReference type="ARBA" id="ARBA00022821"/>
    </source>
</evidence>
<dbReference type="InterPro" id="IPR042197">
    <property type="entry name" value="Apaf_helical"/>
</dbReference>
<dbReference type="InterPro" id="IPR055414">
    <property type="entry name" value="LRR_R13L4/SHOC2-like"/>
</dbReference>
<evidence type="ECO:0000256" key="6">
    <source>
        <dbReference type="ARBA" id="ARBA00022840"/>
    </source>
</evidence>
<reference evidence="11 12" key="1">
    <citation type="submission" date="2020-02" db="EMBL/GenBank/DDBJ databases">
        <authorList>
            <person name="Ma Q."/>
            <person name="Huang Y."/>
            <person name="Song X."/>
            <person name="Pei D."/>
        </authorList>
    </citation>
    <scope>NUCLEOTIDE SEQUENCE [LARGE SCALE GENOMIC DNA]</scope>
    <source>
        <strain evidence="11">Sxm20200214</strain>
        <tissue evidence="11">Leaf</tissue>
    </source>
</reference>
<feature type="domain" description="Disease resistance protein winged helix" evidence="9">
    <location>
        <begin position="399"/>
        <end position="467"/>
    </location>
</feature>
<comment type="caution">
    <text evidence="11">The sequence shown here is derived from an EMBL/GenBank/DDBJ whole genome shotgun (WGS) entry which is preliminary data.</text>
</comment>
<dbReference type="InterPro" id="IPR002182">
    <property type="entry name" value="NB-ARC"/>
</dbReference>
<dbReference type="InterPro" id="IPR032675">
    <property type="entry name" value="LRR_dom_sf"/>
</dbReference>
<dbReference type="GO" id="GO:0005886">
    <property type="term" value="C:plasma membrane"/>
    <property type="evidence" value="ECO:0007669"/>
    <property type="project" value="UniProtKB-ARBA"/>
</dbReference>
<evidence type="ECO:0000256" key="2">
    <source>
        <dbReference type="ARBA" id="ARBA00022614"/>
    </source>
</evidence>
<evidence type="ECO:0000259" key="8">
    <source>
        <dbReference type="Pfam" id="PF00931"/>
    </source>
</evidence>
<dbReference type="InterPro" id="IPR050905">
    <property type="entry name" value="Plant_NBS-LRR"/>
</dbReference>
<keyword evidence="3" id="KW-0677">Repeat</keyword>
<dbReference type="PRINTS" id="PR00364">
    <property type="entry name" value="DISEASERSIST"/>
</dbReference>
<evidence type="ECO:0000313" key="12">
    <source>
        <dbReference type="Proteomes" id="UP000886595"/>
    </source>
</evidence>
<dbReference type="InterPro" id="IPR058922">
    <property type="entry name" value="WHD_DRP"/>
</dbReference>
<feature type="domain" description="Disease resistance R13L4/SHOC-2-like LRR" evidence="10">
    <location>
        <begin position="525"/>
        <end position="801"/>
    </location>
</feature>
<dbReference type="EMBL" id="JAAMPC010000003">
    <property type="protein sequence ID" value="KAG2319988.1"/>
    <property type="molecule type" value="Genomic_DNA"/>
</dbReference>
<name>A0A8X8B360_BRACI</name>
<evidence type="ECO:0000256" key="7">
    <source>
        <dbReference type="ARBA" id="ARBA00023054"/>
    </source>
</evidence>
<keyword evidence="4" id="KW-0547">Nucleotide-binding</keyword>
<dbReference type="SUPFAM" id="SSF52540">
    <property type="entry name" value="P-loop containing nucleoside triphosphate hydrolases"/>
    <property type="match status" value="1"/>
</dbReference>
<dbReference type="SUPFAM" id="SSF52058">
    <property type="entry name" value="L domain-like"/>
    <property type="match status" value="1"/>
</dbReference>
<dbReference type="InterPro" id="IPR036388">
    <property type="entry name" value="WH-like_DNA-bd_sf"/>
</dbReference>
<feature type="domain" description="NB-ARC" evidence="8">
    <location>
        <begin position="142"/>
        <end position="313"/>
    </location>
</feature>
<accession>A0A8X8B360</accession>
<evidence type="ECO:0000259" key="10">
    <source>
        <dbReference type="Pfam" id="PF23598"/>
    </source>
</evidence>
<dbReference type="FunFam" id="3.80.10.10:FF:000799">
    <property type="entry name" value="Probable disease resistance protein At5g63020"/>
    <property type="match status" value="1"/>
</dbReference>
<dbReference type="FunFam" id="3.40.50.300:FF:001091">
    <property type="entry name" value="Probable disease resistance protein At1g61300"/>
    <property type="match status" value="1"/>
</dbReference>
<protein>
    <recommendedName>
        <fullName evidence="13">Disease resistance protein</fullName>
    </recommendedName>
</protein>
<dbReference type="GO" id="GO:0005524">
    <property type="term" value="F:ATP binding"/>
    <property type="evidence" value="ECO:0007669"/>
    <property type="project" value="UniProtKB-KW"/>
</dbReference>
<dbReference type="InterPro" id="IPR027417">
    <property type="entry name" value="P-loop_NTPase"/>
</dbReference>
<proteinExistence type="inferred from homology"/>
<keyword evidence="7" id="KW-0175">Coiled coil</keyword>
<dbReference type="OrthoDB" id="664960at2759"/>
<evidence type="ECO:0000256" key="3">
    <source>
        <dbReference type="ARBA" id="ARBA00022737"/>
    </source>
</evidence>
<dbReference type="PANTHER" id="PTHR33463">
    <property type="entry name" value="NB-ARC DOMAIN-CONTAINING PROTEIN-RELATED"/>
    <property type="match status" value="1"/>
</dbReference>
<evidence type="ECO:0000256" key="4">
    <source>
        <dbReference type="ARBA" id="ARBA00022741"/>
    </source>
</evidence>
<organism evidence="11 12">
    <name type="scientific">Brassica carinata</name>
    <name type="common">Ethiopian mustard</name>
    <name type="synonym">Abyssinian cabbage</name>
    <dbReference type="NCBI Taxonomy" id="52824"/>
    <lineage>
        <taxon>Eukaryota</taxon>
        <taxon>Viridiplantae</taxon>
        <taxon>Streptophyta</taxon>
        <taxon>Embryophyta</taxon>
        <taxon>Tracheophyta</taxon>
        <taxon>Spermatophyta</taxon>
        <taxon>Magnoliopsida</taxon>
        <taxon>eudicotyledons</taxon>
        <taxon>Gunneridae</taxon>
        <taxon>Pentapetalae</taxon>
        <taxon>rosids</taxon>
        <taxon>malvids</taxon>
        <taxon>Brassicales</taxon>
        <taxon>Brassicaceae</taxon>
        <taxon>Brassiceae</taxon>
        <taxon>Brassica</taxon>
    </lineage>
</organism>
<evidence type="ECO:0000313" key="11">
    <source>
        <dbReference type="EMBL" id="KAG2319988.1"/>
    </source>
</evidence>
<keyword evidence="6" id="KW-0067">ATP-binding</keyword>
<dbReference type="Pfam" id="PF00931">
    <property type="entry name" value="NB-ARC"/>
    <property type="match status" value="1"/>
</dbReference>
<dbReference type="FunFam" id="1.10.8.430:FF:000003">
    <property type="entry name" value="Probable disease resistance protein At5g66910"/>
    <property type="match status" value="1"/>
</dbReference>
<evidence type="ECO:0008006" key="13">
    <source>
        <dbReference type="Google" id="ProtNLM"/>
    </source>
</evidence>
<keyword evidence="5" id="KW-0611">Plant defense</keyword>